<gene>
    <name evidence="1" type="ORF">Fot_22562</name>
</gene>
<sequence>MAAPTQSHNQTLPPTIDLPLARLVGEGLISDFLLQFLASFSFGIGNLGEFSSSEFQHRLSMCISKKPLLESIVEEPRFKIKWQEKFNISWANSQAVVEWTHQENIFQRSLVPRKQEQEKNLDLFWIAVLRRHNGPTSTVFTTGVSSPPLSPPHTIRFCHHRQATRLHSYRHSTLHPTPKIDLRKLVFGYRLEESLKELLEYCLILGTYFEQFLQEVKKLWYTFEGRRKEMVLDST</sequence>
<dbReference type="EMBL" id="JBFOLJ010000006">
    <property type="protein sequence ID" value="KAL2529961.1"/>
    <property type="molecule type" value="Genomic_DNA"/>
</dbReference>
<evidence type="ECO:0000313" key="1">
    <source>
        <dbReference type="EMBL" id="KAL2529961.1"/>
    </source>
</evidence>
<reference evidence="2" key="1">
    <citation type="submission" date="2024-07" db="EMBL/GenBank/DDBJ databases">
        <title>Two chromosome-level genome assemblies of Korean endemic species Abeliophyllum distichum and Forsythia ovata (Oleaceae).</title>
        <authorList>
            <person name="Jang H."/>
        </authorList>
    </citation>
    <scope>NUCLEOTIDE SEQUENCE [LARGE SCALE GENOMIC DNA]</scope>
</reference>
<keyword evidence="2" id="KW-1185">Reference proteome</keyword>
<comment type="caution">
    <text evidence="1">The sequence shown here is derived from an EMBL/GenBank/DDBJ whole genome shotgun (WGS) entry which is preliminary data.</text>
</comment>
<name>A0ABD1UY31_9LAMI</name>
<dbReference type="AlphaFoldDB" id="A0ABD1UY31"/>
<proteinExistence type="predicted"/>
<accession>A0ABD1UY31</accession>
<organism evidence="1 2">
    <name type="scientific">Forsythia ovata</name>
    <dbReference type="NCBI Taxonomy" id="205694"/>
    <lineage>
        <taxon>Eukaryota</taxon>
        <taxon>Viridiplantae</taxon>
        <taxon>Streptophyta</taxon>
        <taxon>Embryophyta</taxon>
        <taxon>Tracheophyta</taxon>
        <taxon>Spermatophyta</taxon>
        <taxon>Magnoliopsida</taxon>
        <taxon>eudicotyledons</taxon>
        <taxon>Gunneridae</taxon>
        <taxon>Pentapetalae</taxon>
        <taxon>asterids</taxon>
        <taxon>lamiids</taxon>
        <taxon>Lamiales</taxon>
        <taxon>Oleaceae</taxon>
        <taxon>Forsythieae</taxon>
        <taxon>Forsythia</taxon>
    </lineage>
</organism>
<dbReference type="Proteomes" id="UP001604277">
    <property type="component" value="Unassembled WGS sequence"/>
</dbReference>
<evidence type="ECO:0000313" key="2">
    <source>
        <dbReference type="Proteomes" id="UP001604277"/>
    </source>
</evidence>
<protein>
    <submittedName>
        <fullName evidence="1">Uncharacterized protein</fullName>
    </submittedName>
</protein>